<organism evidence="2 3">
    <name type="scientific">Wickerhamomyces pijperi</name>
    <name type="common">Yeast</name>
    <name type="synonym">Pichia pijperi</name>
    <dbReference type="NCBI Taxonomy" id="599730"/>
    <lineage>
        <taxon>Eukaryota</taxon>
        <taxon>Fungi</taxon>
        <taxon>Dikarya</taxon>
        <taxon>Ascomycota</taxon>
        <taxon>Saccharomycotina</taxon>
        <taxon>Saccharomycetes</taxon>
        <taxon>Phaffomycetales</taxon>
        <taxon>Wickerhamomycetaceae</taxon>
        <taxon>Wickerhamomyces</taxon>
    </lineage>
</organism>
<dbReference type="AlphaFoldDB" id="A0A9P8TQS3"/>
<proteinExistence type="predicted"/>
<evidence type="ECO:0000256" key="1">
    <source>
        <dbReference type="SAM" id="MobiDB-lite"/>
    </source>
</evidence>
<dbReference type="EMBL" id="JAEUBG010000740">
    <property type="protein sequence ID" value="KAH3687559.1"/>
    <property type="molecule type" value="Genomic_DNA"/>
</dbReference>
<evidence type="ECO:0000313" key="3">
    <source>
        <dbReference type="Proteomes" id="UP000774326"/>
    </source>
</evidence>
<reference evidence="2" key="1">
    <citation type="journal article" date="2021" name="Open Biol.">
        <title>Shared evolutionary footprints suggest mitochondrial oxidative damage underlies multiple complex I losses in fungi.</title>
        <authorList>
            <person name="Schikora-Tamarit M.A."/>
            <person name="Marcet-Houben M."/>
            <person name="Nosek J."/>
            <person name="Gabaldon T."/>
        </authorList>
    </citation>
    <scope>NUCLEOTIDE SEQUENCE</scope>
    <source>
        <strain evidence="2">CBS2887</strain>
    </source>
</reference>
<keyword evidence="3" id="KW-1185">Reference proteome</keyword>
<gene>
    <name evidence="2" type="ORF">WICPIJ_001460</name>
</gene>
<dbReference type="Proteomes" id="UP000774326">
    <property type="component" value="Unassembled WGS sequence"/>
</dbReference>
<accession>A0A9P8TQS3</accession>
<name>A0A9P8TQS3_WICPI</name>
<evidence type="ECO:0000313" key="2">
    <source>
        <dbReference type="EMBL" id="KAH3687559.1"/>
    </source>
</evidence>
<sequence length="466" mass="51962">MSQSQSGPNDDIRISDIFINGELFGGEGGSLGVVRSRGGNHHLLSWHFKLVGHWLTGDWVDGVFVDDFVSSVSEWRLLNRTWFLNDGSLADITDTVRVNNWVDFHRNVVVVTDSVVVTVQSGVESERQQMLVEGSHDTWPDCGTPWNRDTFIDRHGGQDPSGSDLNSDGTNLIEDEVDDVLVVTNSGDGLDNEFSSSGDDIVPVSEVHVLEQDPIVLLVHTNSVGELDWGPFTVDSHTVQVLNDTKTVTAQVQLVGSDTEPSITQVKSLLSVVWDSGITVRNSHFVQSDSVEKGSTLEVDVVQHNTFSGVGDNSELPALPFNFRASDAERDTIWLFNDQRLQVSELGFTVQIRVVFNSRDLLPWLSGTGLFVQTGRQEVHSDKLFRQHLEDRRELNRQGVMVSVIVLNFQVDVTLDQWLLLLISVSSVHPWVTTNFNVIWQLQLVDLSHDSRMGLTNLFNGMHVLR</sequence>
<reference evidence="2" key="2">
    <citation type="submission" date="2021-01" db="EMBL/GenBank/DDBJ databases">
        <authorList>
            <person name="Schikora-Tamarit M.A."/>
        </authorList>
    </citation>
    <scope>NUCLEOTIDE SEQUENCE</scope>
    <source>
        <strain evidence="2">CBS2887</strain>
    </source>
</reference>
<feature type="region of interest" description="Disordered" evidence="1">
    <location>
        <begin position="149"/>
        <end position="168"/>
    </location>
</feature>
<protein>
    <submittedName>
        <fullName evidence="2">Uncharacterized protein</fullName>
    </submittedName>
</protein>
<comment type="caution">
    <text evidence="2">The sequence shown here is derived from an EMBL/GenBank/DDBJ whole genome shotgun (WGS) entry which is preliminary data.</text>
</comment>
<dbReference type="OrthoDB" id="10650330at2759"/>